<organism evidence="2 3">
    <name type="scientific">Phrynocephalus forsythii</name>
    <dbReference type="NCBI Taxonomy" id="171643"/>
    <lineage>
        <taxon>Eukaryota</taxon>
        <taxon>Metazoa</taxon>
        <taxon>Chordata</taxon>
        <taxon>Craniata</taxon>
        <taxon>Vertebrata</taxon>
        <taxon>Euteleostomi</taxon>
        <taxon>Lepidosauria</taxon>
        <taxon>Squamata</taxon>
        <taxon>Bifurcata</taxon>
        <taxon>Unidentata</taxon>
        <taxon>Episquamata</taxon>
        <taxon>Toxicofera</taxon>
        <taxon>Iguania</taxon>
        <taxon>Acrodonta</taxon>
        <taxon>Agamidae</taxon>
        <taxon>Agaminae</taxon>
        <taxon>Phrynocephalus</taxon>
    </lineage>
</organism>
<sequence length="342" mass="38611">MDERIPKSPPIVTYRYRPARHRMPYYGYYQEPLGPPLPPFVAKRLPKYSSQYIPLYESRYLPPRNISPPRKGQWVWLHSPPRMEGYRPQRAPVCPEPQGIKYPRRNLGRNPRQPYVDIYDQTRIKCPYNGMAKGAHVAINKCFPAPQVPRAAPLPRATKGPVLYSPKDLEPHIPREPLPRMTKGPILYSREDLEPYPVKTPLPRVSKGPVMYSTKVSQPLAAKGSQANVTKTPQSLGSKGTLPRATKGPRFLAKKVPRFRVPNFSRSFRRKSSRSNLMKDSQASLTKGSRPSLARGSRVSLAKGSQPSLVHSPTDPAPKKLSKNVKISSTGKKYCSASKWPF</sequence>
<dbReference type="EMBL" id="JAPFRF010000019">
    <property type="protein sequence ID" value="KAJ7307268.1"/>
    <property type="molecule type" value="Genomic_DNA"/>
</dbReference>
<dbReference type="AlphaFoldDB" id="A0A9Q0X9I5"/>
<keyword evidence="3" id="KW-1185">Reference proteome</keyword>
<comment type="caution">
    <text evidence="2">The sequence shown here is derived from an EMBL/GenBank/DDBJ whole genome shotgun (WGS) entry which is preliminary data.</text>
</comment>
<dbReference type="Proteomes" id="UP001142489">
    <property type="component" value="Unassembled WGS sequence"/>
</dbReference>
<accession>A0A9Q0X9I5</accession>
<feature type="compositionally biased region" description="Basic and acidic residues" evidence="1">
    <location>
        <begin position="167"/>
        <end position="178"/>
    </location>
</feature>
<feature type="compositionally biased region" description="Polar residues" evidence="1">
    <location>
        <begin position="225"/>
        <end position="238"/>
    </location>
</feature>
<protein>
    <submittedName>
        <fullName evidence="2">Uncharacterized protein</fullName>
    </submittedName>
</protein>
<evidence type="ECO:0000313" key="2">
    <source>
        <dbReference type="EMBL" id="KAJ7307268.1"/>
    </source>
</evidence>
<evidence type="ECO:0000313" key="3">
    <source>
        <dbReference type="Proteomes" id="UP001142489"/>
    </source>
</evidence>
<name>A0A9Q0X9I5_9SAUR</name>
<feature type="region of interest" description="Disordered" evidence="1">
    <location>
        <begin position="218"/>
        <end position="252"/>
    </location>
</feature>
<evidence type="ECO:0000256" key="1">
    <source>
        <dbReference type="SAM" id="MobiDB-lite"/>
    </source>
</evidence>
<reference evidence="2" key="1">
    <citation type="journal article" date="2023" name="DNA Res.">
        <title>Chromosome-level genome assembly of Phrynocephalus forsythii using third-generation DNA sequencing and Hi-C analysis.</title>
        <authorList>
            <person name="Qi Y."/>
            <person name="Zhao W."/>
            <person name="Zhao Y."/>
            <person name="Niu C."/>
            <person name="Cao S."/>
            <person name="Zhang Y."/>
        </authorList>
    </citation>
    <scope>NUCLEOTIDE SEQUENCE</scope>
    <source>
        <tissue evidence="2">Muscle</tissue>
    </source>
</reference>
<gene>
    <name evidence="2" type="ORF">JRQ81_009267</name>
</gene>
<dbReference type="OrthoDB" id="9032123at2759"/>
<proteinExistence type="predicted"/>
<feature type="region of interest" description="Disordered" evidence="1">
    <location>
        <begin position="266"/>
        <end position="328"/>
    </location>
</feature>
<feature type="region of interest" description="Disordered" evidence="1">
    <location>
        <begin position="87"/>
        <end position="113"/>
    </location>
</feature>
<feature type="region of interest" description="Disordered" evidence="1">
    <location>
        <begin position="162"/>
        <end position="181"/>
    </location>
</feature>
<feature type="compositionally biased region" description="Polar residues" evidence="1">
    <location>
        <begin position="276"/>
        <end position="289"/>
    </location>
</feature>